<reference evidence="2 3" key="1">
    <citation type="submission" date="2014-11" db="EMBL/GenBank/DDBJ databases">
        <title>Genetic blueprint of the zoonotic pathogen Toxocara canis.</title>
        <authorList>
            <person name="Zhu X.-Q."/>
            <person name="Korhonen P.K."/>
            <person name="Cai H."/>
            <person name="Young N.D."/>
            <person name="Nejsum P."/>
            <person name="von Samson-Himmelstjerna G."/>
            <person name="Boag P.R."/>
            <person name="Tan P."/>
            <person name="Li Q."/>
            <person name="Min J."/>
            <person name="Yang Y."/>
            <person name="Wang X."/>
            <person name="Fang X."/>
            <person name="Hall R.S."/>
            <person name="Hofmann A."/>
            <person name="Sternberg P.W."/>
            <person name="Jex A.R."/>
            <person name="Gasser R.B."/>
        </authorList>
    </citation>
    <scope>NUCLEOTIDE SEQUENCE [LARGE SCALE GENOMIC DNA]</scope>
    <source>
        <strain evidence="2">PN_DK_2014</strain>
    </source>
</reference>
<name>A0A0B2VGS7_TOXCA</name>
<protein>
    <submittedName>
        <fullName evidence="2">Uncharacterized protein</fullName>
    </submittedName>
</protein>
<keyword evidence="1" id="KW-0472">Membrane</keyword>
<sequence>MNGNLKSKVKIGSYTSACSPAPNSHRTITLHQHFHHKSHAIDVCEPHICGISLLTKWPLPEHLKIDSHFVIDRHVKEENEVHIVLCQVICATVLCALIDYFLVAFLS</sequence>
<gene>
    <name evidence="2" type="ORF">Tcan_06862</name>
</gene>
<keyword evidence="3" id="KW-1185">Reference proteome</keyword>
<evidence type="ECO:0000313" key="3">
    <source>
        <dbReference type="Proteomes" id="UP000031036"/>
    </source>
</evidence>
<feature type="transmembrane region" description="Helical" evidence="1">
    <location>
        <begin position="83"/>
        <end position="106"/>
    </location>
</feature>
<dbReference type="AlphaFoldDB" id="A0A0B2VGS7"/>
<proteinExistence type="predicted"/>
<keyword evidence="1" id="KW-1133">Transmembrane helix</keyword>
<keyword evidence="1" id="KW-0812">Transmembrane</keyword>
<organism evidence="2 3">
    <name type="scientific">Toxocara canis</name>
    <name type="common">Canine roundworm</name>
    <dbReference type="NCBI Taxonomy" id="6265"/>
    <lineage>
        <taxon>Eukaryota</taxon>
        <taxon>Metazoa</taxon>
        <taxon>Ecdysozoa</taxon>
        <taxon>Nematoda</taxon>
        <taxon>Chromadorea</taxon>
        <taxon>Rhabditida</taxon>
        <taxon>Spirurina</taxon>
        <taxon>Ascaridomorpha</taxon>
        <taxon>Ascaridoidea</taxon>
        <taxon>Toxocaridae</taxon>
        <taxon>Toxocara</taxon>
    </lineage>
</organism>
<evidence type="ECO:0000256" key="1">
    <source>
        <dbReference type="SAM" id="Phobius"/>
    </source>
</evidence>
<dbReference type="EMBL" id="JPKZ01001695">
    <property type="protein sequence ID" value="KHN80677.1"/>
    <property type="molecule type" value="Genomic_DNA"/>
</dbReference>
<comment type="caution">
    <text evidence="2">The sequence shown here is derived from an EMBL/GenBank/DDBJ whole genome shotgun (WGS) entry which is preliminary data.</text>
</comment>
<accession>A0A0B2VGS7</accession>
<dbReference type="Proteomes" id="UP000031036">
    <property type="component" value="Unassembled WGS sequence"/>
</dbReference>
<evidence type="ECO:0000313" key="2">
    <source>
        <dbReference type="EMBL" id="KHN80677.1"/>
    </source>
</evidence>